<feature type="non-terminal residue" evidence="2">
    <location>
        <position position="152"/>
    </location>
</feature>
<evidence type="ECO:0000313" key="2">
    <source>
        <dbReference type="EMBL" id="KAF2230432.1"/>
    </source>
</evidence>
<accession>A0A6A6GXI2</accession>
<dbReference type="OrthoDB" id="3200163at2759"/>
<name>A0A6A6GXI2_VIRVR</name>
<protein>
    <recommendedName>
        <fullName evidence="1">NACHT-NTPase and P-loop NTPases N-terminal domain-containing protein</fullName>
    </recommendedName>
</protein>
<dbReference type="EMBL" id="ML991841">
    <property type="protein sequence ID" value="KAF2230432.1"/>
    <property type="molecule type" value="Genomic_DNA"/>
</dbReference>
<gene>
    <name evidence="2" type="ORF">EV356DRAFT_423790</name>
</gene>
<dbReference type="Pfam" id="PF17107">
    <property type="entry name" value="SesA"/>
    <property type="match status" value="1"/>
</dbReference>
<keyword evidence="3" id="KW-1185">Reference proteome</keyword>
<dbReference type="Proteomes" id="UP000800092">
    <property type="component" value="Unassembled WGS sequence"/>
</dbReference>
<dbReference type="InterPro" id="IPR031352">
    <property type="entry name" value="SesA"/>
</dbReference>
<proteinExistence type="predicted"/>
<sequence>MAEALAAVGIVASIVQLVDFGTKLLRRLDEFHSNLDDIPTSFQHIKSQLPLLLENLKSTQQDVDAGIIKPETERALQPTINGCRTQIGSLNSILDKELPSPYDSRANKTKKAISSIFRDKRIEKITSTLGSYIQTLTFYHTAVRSTLNPLKG</sequence>
<evidence type="ECO:0000313" key="3">
    <source>
        <dbReference type="Proteomes" id="UP000800092"/>
    </source>
</evidence>
<feature type="domain" description="NACHT-NTPase and P-loop NTPases N-terminal" evidence="1">
    <location>
        <begin position="11"/>
        <end position="136"/>
    </location>
</feature>
<dbReference type="AlphaFoldDB" id="A0A6A6GXI2"/>
<evidence type="ECO:0000259" key="1">
    <source>
        <dbReference type="Pfam" id="PF17107"/>
    </source>
</evidence>
<organism evidence="2 3">
    <name type="scientific">Viridothelium virens</name>
    <name type="common">Speckled blister lichen</name>
    <name type="synonym">Trypethelium virens</name>
    <dbReference type="NCBI Taxonomy" id="1048519"/>
    <lineage>
        <taxon>Eukaryota</taxon>
        <taxon>Fungi</taxon>
        <taxon>Dikarya</taxon>
        <taxon>Ascomycota</taxon>
        <taxon>Pezizomycotina</taxon>
        <taxon>Dothideomycetes</taxon>
        <taxon>Dothideomycetes incertae sedis</taxon>
        <taxon>Trypetheliales</taxon>
        <taxon>Trypetheliaceae</taxon>
        <taxon>Viridothelium</taxon>
    </lineage>
</organism>
<reference evidence="2" key="1">
    <citation type="journal article" date="2020" name="Stud. Mycol.">
        <title>101 Dothideomycetes genomes: a test case for predicting lifestyles and emergence of pathogens.</title>
        <authorList>
            <person name="Haridas S."/>
            <person name="Albert R."/>
            <person name="Binder M."/>
            <person name="Bloem J."/>
            <person name="Labutti K."/>
            <person name="Salamov A."/>
            <person name="Andreopoulos B."/>
            <person name="Baker S."/>
            <person name="Barry K."/>
            <person name="Bills G."/>
            <person name="Bluhm B."/>
            <person name="Cannon C."/>
            <person name="Castanera R."/>
            <person name="Culley D."/>
            <person name="Daum C."/>
            <person name="Ezra D."/>
            <person name="Gonzalez J."/>
            <person name="Henrissat B."/>
            <person name="Kuo A."/>
            <person name="Liang C."/>
            <person name="Lipzen A."/>
            <person name="Lutzoni F."/>
            <person name="Magnuson J."/>
            <person name="Mondo S."/>
            <person name="Nolan M."/>
            <person name="Ohm R."/>
            <person name="Pangilinan J."/>
            <person name="Park H.-J."/>
            <person name="Ramirez L."/>
            <person name="Alfaro M."/>
            <person name="Sun H."/>
            <person name="Tritt A."/>
            <person name="Yoshinaga Y."/>
            <person name="Zwiers L.-H."/>
            <person name="Turgeon B."/>
            <person name="Goodwin S."/>
            <person name="Spatafora J."/>
            <person name="Crous P."/>
            <person name="Grigoriev I."/>
        </authorList>
    </citation>
    <scope>NUCLEOTIDE SEQUENCE</scope>
    <source>
        <strain evidence="2">Tuck. ex Michener</strain>
    </source>
</reference>